<dbReference type="HOGENOM" id="CLU_3355230_0_0_9"/>
<evidence type="ECO:0000313" key="2">
    <source>
        <dbReference type="Proteomes" id="UP000002706"/>
    </source>
</evidence>
<dbReference type="AlphaFoldDB" id="Q3A8T4"/>
<sequence>MVFTKKYKNYSNKNLSKKQYIFKNALTKNIISLHCR</sequence>
<dbReference type="EMBL" id="CP000141">
    <property type="protein sequence ID" value="ABB14887.1"/>
    <property type="molecule type" value="Genomic_DNA"/>
</dbReference>
<evidence type="ECO:0000313" key="1">
    <source>
        <dbReference type="EMBL" id="ABB14887.1"/>
    </source>
</evidence>
<proteinExistence type="predicted"/>
<reference evidence="1 2" key="1">
    <citation type="journal article" date="2005" name="PLoS Genet.">
        <title>Life in hot carbon monoxide: the complete genome sequence of Carboxydothermus hydrogenoformans Z-2901.</title>
        <authorList>
            <person name="Wu M."/>
            <person name="Ren Q."/>
            <person name="Durkin A.S."/>
            <person name="Daugherty S.C."/>
            <person name="Brinkac L.M."/>
            <person name="Dodson R.J."/>
            <person name="Madupu R."/>
            <person name="Sullivan S.A."/>
            <person name="Kolonay J.F."/>
            <person name="Haft D.H."/>
            <person name="Nelson W.C."/>
            <person name="Tallon L.J."/>
            <person name="Jones K.M."/>
            <person name="Ulrich L.E."/>
            <person name="Gonzalez J.M."/>
            <person name="Zhulin I.B."/>
            <person name="Robb F.T."/>
            <person name="Eisen J.A."/>
        </authorList>
    </citation>
    <scope>NUCLEOTIDE SEQUENCE [LARGE SCALE GENOMIC DNA]</scope>
    <source>
        <strain evidence="2">ATCC BAA-161 / DSM 6008 / Z-2901</strain>
    </source>
</reference>
<protein>
    <submittedName>
        <fullName evidence="1">Uncharacterized protein</fullName>
    </submittedName>
</protein>
<dbReference type="Proteomes" id="UP000002706">
    <property type="component" value="Chromosome"/>
</dbReference>
<dbReference type="KEGG" id="chy:CHY_2658"/>
<dbReference type="InParanoid" id="Q3A8T4"/>
<keyword evidence="2" id="KW-1185">Reference proteome</keyword>
<gene>
    <name evidence="1" type="ordered locus">CHY_2658</name>
</gene>
<accession>Q3A8T4</accession>
<name>Q3A8T4_CARHZ</name>
<organism evidence="1 2">
    <name type="scientific">Carboxydothermus hydrogenoformans (strain ATCC BAA-161 / DSM 6008 / Z-2901)</name>
    <dbReference type="NCBI Taxonomy" id="246194"/>
    <lineage>
        <taxon>Bacteria</taxon>
        <taxon>Bacillati</taxon>
        <taxon>Bacillota</taxon>
        <taxon>Clostridia</taxon>
        <taxon>Thermoanaerobacterales</taxon>
        <taxon>Thermoanaerobacteraceae</taxon>
        <taxon>Carboxydothermus</taxon>
    </lineage>
</organism>